<accession>A0AAD3SAI7</accession>
<dbReference type="AlphaFoldDB" id="A0AAD3SAI7"/>
<organism evidence="2 3">
    <name type="scientific">Nepenthes gracilis</name>
    <name type="common">Slender pitcher plant</name>
    <dbReference type="NCBI Taxonomy" id="150966"/>
    <lineage>
        <taxon>Eukaryota</taxon>
        <taxon>Viridiplantae</taxon>
        <taxon>Streptophyta</taxon>
        <taxon>Embryophyta</taxon>
        <taxon>Tracheophyta</taxon>
        <taxon>Spermatophyta</taxon>
        <taxon>Magnoliopsida</taxon>
        <taxon>eudicotyledons</taxon>
        <taxon>Gunneridae</taxon>
        <taxon>Pentapetalae</taxon>
        <taxon>Caryophyllales</taxon>
        <taxon>Nepenthaceae</taxon>
        <taxon>Nepenthes</taxon>
    </lineage>
</organism>
<evidence type="ECO:0000313" key="3">
    <source>
        <dbReference type="Proteomes" id="UP001279734"/>
    </source>
</evidence>
<keyword evidence="3" id="KW-1185">Reference proteome</keyword>
<dbReference type="Proteomes" id="UP001279734">
    <property type="component" value="Unassembled WGS sequence"/>
</dbReference>
<feature type="compositionally biased region" description="Basic residues" evidence="1">
    <location>
        <begin position="93"/>
        <end position="106"/>
    </location>
</feature>
<dbReference type="EMBL" id="BSYO01000007">
    <property type="protein sequence ID" value="GMH07565.1"/>
    <property type="molecule type" value="Genomic_DNA"/>
</dbReference>
<name>A0AAD3SAI7_NEPGR</name>
<evidence type="ECO:0000313" key="2">
    <source>
        <dbReference type="EMBL" id="GMH07565.1"/>
    </source>
</evidence>
<gene>
    <name evidence="2" type="ORF">Nepgr_009405</name>
</gene>
<evidence type="ECO:0000256" key="1">
    <source>
        <dbReference type="SAM" id="MobiDB-lite"/>
    </source>
</evidence>
<protein>
    <submittedName>
        <fullName evidence="2">Uncharacterized protein</fullName>
    </submittedName>
</protein>
<comment type="caution">
    <text evidence="2">The sequence shown here is derived from an EMBL/GenBank/DDBJ whole genome shotgun (WGS) entry which is preliminary data.</text>
</comment>
<proteinExistence type="predicted"/>
<sequence length="106" mass="12206">MLQAPYQLEHQHSDSKKLTLSKIYQEVQSPLRTALKHTGKTTSAGDNKQADPPTYAGQMHRTSIHTKHNILRIAKKPSKTYFHREQRPPIKNQQHHLHLKTAPKNS</sequence>
<reference evidence="2" key="1">
    <citation type="submission" date="2023-05" db="EMBL/GenBank/DDBJ databases">
        <title>Nepenthes gracilis genome sequencing.</title>
        <authorList>
            <person name="Fukushima K."/>
        </authorList>
    </citation>
    <scope>NUCLEOTIDE SEQUENCE</scope>
    <source>
        <strain evidence="2">SING2019-196</strain>
    </source>
</reference>
<feature type="region of interest" description="Disordered" evidence="1">
    <location>
        <begin position="77"/>
        <end position="106"/>
    </location>
</feature>
<feature type="region of interest" description="Disordered" evidence="1">
    <location>
        <begin position="33"/>
        <end position="62"/>
    </location>
</feature>